<keyword evidence="3" id="KW-1185">Reference proteome</keyword>
<feature type="compositionally biased region" description="Basic and acidic residues" evidence="1">
    <location>
        <begin position="46"/>
        <end position="55"/>
    </location>
</feature>
<comment type="caution">
    <text evidence="2">The sequence shown here is derived from an EMBL/GenBank/DDBJ whole genome shotgun (WGS) entry which is preliminary data.</text>
</comment>
<evidence type="ECO:0000313" key="3">
    <source>
        <dbReference type="Proteomes" id="UP001445472"/>
    </source>
</evidence>
<proteinExistence type="predicted"/>
<sequence>MDPRAGGAGIAVLPMAPTLAVTAVSAPDPGERHAPRRGGRTVQPAPERKTAPLSI</sequence>
<accession>A0ABV1V561</accession>
<dbReference type="EMBL" id="JBEPBX010000052">
    <property type="protein sequence ID" value="MER6618174.1"/>
    <property type="molecule type" value="Genomic_DNA"/>
</dbReference>
<protein>
    <submittedName>
        <fullName evidence="2">Uncharacterized protein</fullName>
    </submittedName>
</protein>
<dbReference type="RefSeq" id="WP_351979101.1">
    <property type="nucleotide sequence ID" value="NZ_JBEPBX010000052.1"/>
</dbReference>
<name>A0ABV1V561_9ACTN</name>
<evidence type="ECO:0000256" key="1">
    <source>
        <dbReference type="SAM" id="MobiDB-lite"/>
    </source>
</evidence>
<organism evidence="2 3">
    <name type="scientific">Streptomyces xantholiticus</name>
    <dbReference type="NCBI Taxonomy" id="68285"/>
    <lineage>
        <taxon>Bacteria</taxon>
        <taxon>Bacillati</taxon>
        <taxon>Actinomycetota</taxon>
        <taxon>Actinomycetes</taxon>
        <taxon>Kitasatosporales</taxon>
        <taxon>Streptomycetaceae</taxon>
        <taxon>Streptomyces</taxon>
    </lineage>
</organism>
<evidence type="ECO:0000313" key="2">
    <source>
        <dbReference type="EMBL" id="MER6618174.1"/>
    </source>
</evidence>
<reference evidence="2 3" key="1">
    <citation type="submission" date="2024-06" db="EMBL/GenBank/DDBJ databases">
        <title>The Natural Products Discovery Center: Release of the First 8490 Sequenced Strains for Exploring Actinobacteria Biosynthetic Diversity.</title>
        <authorList>
            <person name="Kalkreuter E."/>
            <person name="Kautsar S.A."/>
            <person name="Yang D."/>
            <person name="Bader C.D."/>
            <person name="Teijaro C.N."/>
            <person name="Fluegel L."/>
            <person name="Davis C.M."/>
            <person name="Simpson J.R."/>
            <person name="Lauterbach L."/>
            <person name="Steele A.D."/>
            <person name="Gui C."/>
            <person name="Meng S."/>
            <person name="Li G."/>
            <person name="Viehrig K."/>
            <person name="Ye F."/>
            <person name="Su P."/>
            <person name="Kiefer A.F."/>
            <person name="Nichols A."/>
            <person name="Cepeda A.J."/>
            <person name="Yan W."/>
            <person name="Fan B."/>
            <person name="Jiang Y."/>
            <person name="Adhikari A."/>
            <person name="Zheng C.-J."/>
            <person name="Schuster L."/>
            <person name="Cowan T.M."/>
            <person name="Smanski M.J."/>
            <person name="Chevrette M.G."/>
            <person name="De Carvalho L.P.S."/>
            <person name="Shen B."/>
        </authorList>
    </citation>
    <scope>NUCLEOTIDE SEQUENCE [LARGE SCALE GENOMIC DNA]</scope>
    <source>
        <strain evidence="2 3">NPDC000837</strain>
    </source>
</reference>
<feature type="region of interest" description="Disordered" evidence="1">
    <location>
        <begin position="25"/>
        <end position="55"/>
    </location>
</feature>
<gene>
    <name evidence="2" type="ORF">ABT276_33725</name>
</gene>
<dbReference type="Proteomes" id="UP001445472">
    <property type="component" value="Unassembled WGS sequence"/>
</dbReference>